<accession>A0A210PY03</accession>
<dbReference type="Pfam" id="PF12937">
    <property type="entry name" value="F-box-like"/>
    <property type="match status" value="1"/>
</dbReference>
<dbReference type="InterPro" id="IPR001611">
    <property type="entry name" value="Leu-rich_rpt"/>
</dbReference>
<evidence type="ECO:0000256" key="1">
    <source>
        <dbReference type="ARBA" id="ARBA00022786"/>
    </source>
</evidence>
<dbReference type="STRING" id="6573.A0A210PY03"/>
<dbReference type="OrthoDB" id="550575at2759"/>
<dbReference type="InterPro" id="IPR006553">
    <property type="entry name" value="Leu-rich_rpt_Cys-con_subtyp"/>
</dbReference>
<dbReference type="SMART" id="SM00367">
    <property type="entry name" value="LRR_CC"/>
    <property type="match status" value="8"/>
</dbReference>
<feature type="domain" description="F-box" evidence="3">
    <location>
        <begin position="379"/>
        <end position="426"/>
    </location>
</feature>
<feature type="compositionally biased region" description="Basic and acidic residues" evidence="2">
    <location>
        <begin position="194"/>
        <end position="204"/>
    </location>
</feature>
<feature type="compositionally biased region" description="Polar residues" evidence="2">
    <location>
        <begin position="160"/>
        <end position="178"/>
    </location>
</feature>
<dbReference type="PANTHER" id="PTHR13382:SF67">
    <property type="entry name" value="SCF E3 UBIQUITIN LIGASE COMPLEX F-BOX PROTEIN POF2"/>
    <property type="match status" value="1"/>
</dbReference>
<name>A0A210PY03_MIZYE</name>
<feature type="region of interest" description="Disordered" evidence="2">
    <location>
        <begin position="108"/>
        <end position="133"/>
    </location>
</feature>
<organism evidence="4 5">
    <name type="scientific">Mizuhopecten yessoensis</name>
    <name type="common">Japanese scallop</name>
    <name type="synonym">Patinopecten yessoensis</name>
    <dbReference type="NCBI Taxonomy" id="6573"/>
    <lineage>
        <taxon>Eukaryota</taxon>
        <taxon>Metazoa</taxon>
        <taxon>Spiralia</taxon>
        <taxon>Lophotrochozoa</taxon>
        <taxon>Mollusca</taxon>
        <taxon>Bivalvia</taxon>
        <taxon>Autobranchia</taxon>
        <taxon>Pteriomorphia</taxon>
        <taxon>Pectinida</taxon>
        <taxon>Pectinoidea</taxon>
        <taxon>Pectinidae</taxon>
        <taxon>Mizuhopecten</taxon>
    </lineage>
</organism>
<feature type="region of interest" description="Disordered" evidence="2">
    <location>
        <begin position="154"/>
        <end position="206"/>
    </location>
</feature>
<comment type="caution">
    <text evidence="4">The sequence shown here is derived from an EMBL/GenBank/DDBJ whole genome shotgun (WGS) entry which is preliminary data.</text>
</comment>
<feature type="region of interest" description="Disordered" evidence="2">
    <location>
        <begin position="245"/>
        <end position="306"/>
    </location>
</feature>
<dbReference type="InterPro" id="IPR050648">
    <property type="entry name" value="F-box_LRR-repeat"/>
</dbReference>
<evidence type="ECO:0000259" key="3">
    <source>
        <dbReference type="PROSITE" id="PS50181"/>
    </source>
</evidence>
<evidence type="ECO:0000313" key="5">
    <source>
        <dbReference type="Proteomes" id="UP000242188"/>
    </source>
</evidence>
<dbReference type="Gene3D" id="3.80.10.10">
    <property type="entry name" value="Ribonuclease Inhibitor"/>
    <property type="match status" value="2"/>
</dbReference>
<gene>
    <name evidence="4" type="ORF">KP79_PYT23130</name>
</gene>
<dbReference type="InterPro" id="IPR032675">
    <property type="entry name" value="LRR_dom_sf"/>
</dbReference>
<reference evidence="4 5" key="1">
    <citation type="journal article" date="2017" name="Nat. Ecol. Evol.">
        <title>Scallop genome provides insights into evolution of bilaterian karyotype and development.</title>
        <authorList>
            <person name="Wang S."/>
            <person name="Zhang J."/>
            <person name="Jiao W."/>
            <person name="Li J."/>
            <person name="Xun X."/>
            <person name="Sun Y."/>
            <person name="Guo X."/>
            <person name="Huan P."/>
            <person name="Dong B."/>
            <person name="Zhang L."/>
            <person name="Hu X."/>
            <person name="Sun X."/>
            <person name="Wang J."/>
            <person name="Zhao C."/>
            <person name="Wang Y."/>
            <person name="Wang D."/>
            <person name="Huang X."/>
            <person name="Wang R."/>
            <person name="Lv J."/>
            <person name="Li Y."/>
            <person name="Zhang Z."/>
            <person name="Liu B."/>
            <person name="Lu W."/>
            <person name="Hui Y."/>
            <person name="Liang J."/>
            <person name="Zhou Z."/>
            <person name="Hou R."/>
            <person name="Li X."/>
            <person name="Liu Y."/>
            <person name="Li H."/>
            <person name="Ning X."/>
            <person name="Lin Y."/>
            <person name="Zhao L."/>
            <person name="Xing Q."/>
            <person name="Dou J."/>
            <person name="Li Y."/>
            <person name="Mao J."/>
            <person name="Guo H."/>
            <person name="Dou H."/>
            <person name="Li T."/>
            <person name="Mu C."/>
            <person name="Jiang W."/>
            <person name="Fu Q."/>
            <person name="Fu X."/>
            <person name="Miao Y."/>
            <person name="Liu J."/>
            <person name="Yu Q."/>
            <person name="Li R."/>
            <person name="Liao H."/>
            <person name="Li X."/>
            <person name="Kong Y."/>
            <person name="Jiang Z."/>
            <person name="Chourrout D."/>
            <person name="Li R."/>
            <person name="Bao Z."/>
        </authorList>
    </citation>
    <scope>NUCLEOTIDE SEQUENCE [LARGE SCALE GENOMIC DNA]</scope>
    <source>
        <strain evidence="4 5">PY_sf001</strain>
    </source>
</reference>
<feature type="region of interest" description="Disordered" evidence="2">
    <location>
        <begin position="781"/>
        <end position="811"/>
    </location>
</feature>
<dbReference type="Pfam" id="PF13516">
    <property type="entry name" value="LRR_6"/>
    <property type="match status" value="2"/>
</dbReference>
<sequence>MGERPSRVQSGTTTRKGLFYLCQYLHVVGMTEKADSKTCANFLITESPSAERLSQVQSSSRVERSEWPERSTILERSSWVKGSSSTEISSQLHSSSAERSTLYTLASPSDRSRSFGITSSHPTCQENNHDCESDKTLGSEFHCPISDVGLDSDNDICDTGTENNTTSHLQRVSSQTISHGDDETGEASHSFSSSKEHLPSKDHLSNQSAYSDMDIITTSSSNHNDLHSVADNYWFSSSASSASASASSSSSVSSPRKSFSISSATASSSSKPVKLSVPTEVSKPLLDTEASSSSIPMSSTQSPKQTFSISVSSSTSSTAQMPNLLGDFSQPEVVSEPMLGFPRLIVNRFEIPTKKEKSSNADCSTLSKSCEDECDTVNSIFNFKIPSYLLIQIFQHLSMYELLHNVSSVCKLWYTISHDPDLWRVIDLRNQLKVTDVVITNLTSYSDRVIYLNISDIGTISEDCLVQTVKTCIHLSTIILSRCMSVATNKVLAAIGEHCHNLRNIHLEVCYKITDAGFKDLAVGCPKLESVHISQCTNIGDKGLACLGEHCPLLERLSVDSCVKVQNEGIIALANGCPELRVINLHSSSIGDVGAYQLHKLKFLRTLDLSGSNELSLRTVCAITQNCSQLVCLNLSLNQNVDDRCMETVALHCTNLKKLYLVSCNITDTGLEFLGRHSRSLEHLDIGWCHSVTDAGVQFVSERCTALRYIGLIRCDQVTADGIEKLVDKYPRVTYSTFILESRKIIEMARNQGFQFPVNSDNEKPNFLSLRWQTSIPNDSGISLSSSSPQNKIHPKSTTRQSREEMAEDLV</sequence>
<dbReference type="SUPFAM" id="SSF52047">
    <property type="entry name" value="RNI-like"/>
    <property type="match status" value="1"/>
</dbReference>
<feature type="compositionally biased region" description="Low complexity" evidence="2">
    <location>
        <begin position="291"/>
        <end position="306"/>
    </location>
</feature>
<dbReference type="PANTHER" id="PTHR13382">
    <property type="entry name" value="MITOCHONDRIAL ATP SYNTHASE COUPLING FACTOR B"/>
    <property type="match status" value="1"/>
</dbReference>
<dbReference type="EMBL" id="NEDP02005406">
    <property type="protein sequence ID" value="OWF41352.1"/>
    <property type="molecule type" value="Genomic_DNA"/>
</dbReference>
<dbReference type="InterPro" id="IPR036047">
    <property type="entry name" value="F-box-like_dom_sf"/>
</dbReference>
<dbReference type="SUPFAM" id="SSF81383">
    <property type="entry name" value="F-box domain"/>
    <property type="match status" value="1"/>
</dbReference>
<keyword evidence="1" id="KW-0833">Ubl conjugation pathway</keyword>
<evidence type="ECO:0000256" key="2">
    <source>
        <dbReference type="SAM" id="MobiDB-lite"/>
    </source>
</evidence>
<keyword evidence="5" id="KW-1185">Reference proteome</keyword>
<feature type="compositionally biased region" description="Polar residues" evidence="2">
    <location>
        <begin position="108"/>
        <end position="126"/>
    </location>
</feature>
<dbReference type="InterPro" id="IPR057207">
    <property type="entry name" value="FBXL15_LRR"/>
</dbReference>
<dbReference type="GO" id="GO:0005737">
    <property type="term" value="C:cytoplasm"/>
    <property type="evidence" value="ECO:0007669"/>
    <property type="project" value="TreeGrafter"/>
</dbReference>
<proteinExistence type="predicted"/>
<dbReference type="InterPro" id="IPR001810">
    <property type="entry name" value="F-box_dom"/>
</dbReference>
<feature type="compositionally biased region" description="Low complexity" evidence="2">
    <location>
        <begin position="245"/>
        <end position="278"/>
    </location>
</feature>
<evidence type="ECO:0000313" key="4">
    <source>
        <dbReference type="EMBL" id="OWF41352.1"/>
    </source>
</evidence>
<dbReference type="Pfam" id="PF25372">
    <property type="entry name" value="DUF7885"/>
    <property type="match status" value="1"/>
</dbReference>
<dbReference type="PROSITE" id="PS50181">
    <property type="entry name" value="FBOX"/>
    <property type="match status" value="1"/>
</dbReference>
<protein>
    <submittedName>
        <fullName evidence="4">F-box/LRR-repeat protein 17</fullName>
    </submittedName>
</protein>
<dbReference type="AlphaFoldDB" id="A0A210PY03"/>
<feature type="compositionally biased region" description="Polar residues" evidence="2">
    <location>
        <begin position="781"/>
        <end position="800"/>
    </location>
</feature>
<dbReference type="Proteomes" id="UP000242188">
    <property type="component" value="Unassembled WGS sequence"/>
</dbReference>